<comment type="caution">
    <text evidence="5">The sequence shown here is derived from an EMBL/GenBank/DDBJ whole genome shotgun (WGS) entry which is preliminary data.</text>
</comment>
<comment type="function">
    <text evidence="3">Catalyzes the coenzyme F420-dependent oxidation of glucose 6-phosphate (G6P) to 6-phosphogluconolactone.</text>
</comment>
<dbReference type="Pfam" id="PF00296">
    <property type="entry name" value="Bac_luciferase"/>
    <property type="match status" value="1"/>
</dbReference>
<accession>A0ABT6KRH4</accession>
<dbReference type="NCBIfam" id="TIGR03557">
    <property type="entry name" value="F420_G6P_family"/>
    <property type="match status" value="1"/>
</dbReference>
<protein>
    <recommendedName>
        <fullName evidence="3">F420-dependent glucose-6-phosphate dehydrogenase</fullName>
        <shortName evidence="3">FGD</shortName>
        <shortName evidence="3">G6PD</shortName>
        <ecNumber evidence="3">1.1.98.2</ecNumber>
    </recommendedName>
</protein>
<feature type="binding site" evidence="3">
    <location>
        <position position="197"/>
    </location>
    <ligand>
        <name>substrate</name>
    </ligand>
</feature>
<evidence type="ECO:0000259" key="4">
    <source>
        <dbReference type="Pfam" id="PF00296"/>
    </source>
</evidence>
<feature type="binding site" evidence="3">
    <location>
        <position position="77"/>
    </location>
    <ligand>
        <name>coenzyme F420-(gamma-Glu)n</name>
        <dbReference type="ChEBI" id="CHEBI:133980"/>
    </ligand>
</feature>
<dbReference type="InterPro" id="IPR050564">
    <property type="entry name" value="F420-G6PD/mer"/>
</dbReference>
<reference evidence="5 6" key="1">
    <citation type="submission" date="2023-04" db="EMBL/GenBank/DDBJ databases">
        <title>Genome Encyclopedia of Bacteria and Archaea VI: Functional Genomics of Type Strains.</title>
        <authorList>
            <person name="Whitman W."/>
        </authorList>
    </citation>
    <scope>NUCLEOTIDE SEQUENCE [LARGE SCALE GENOMIC DNA]</scope>
    <source>
        <strain evidence="5 6">SG_E_30_P1</strain>
    </source>
</reference>
<dbReference type="Gene3D" id="3.20.20.30">
    <property type="entry name" value="Luciferase-like domain"/>
    <property type="match status" value="1"/>
</dbReference>
<evidence type="ECO:0000256" key="3">
    <source>
        <dbReference type="HAMAP-Rule" id="MF_02123"/>
    </source>
</evidence>
<comment type="caution">
    <text evidence="3">Lacks conserved residue(s) required for the propagation of feature annotation.</text>
</comment>
<dbReference type="NCBIfam" id="TIGR03554">
    <property type="entry name" value="F420_G6P_DH"/>
    <property type="match status" value="1"/>
</dbReference>
<name>A0ABT6KRH4_9MICO</name>
<dbReference type="EC" id="1.1.98.2" evidence="3"/>
<feature type="active site" description="Proton acceptor" evidence="3">
    <location>
        <position position="110"/>
    </location>
</feature>
<sequence>MKHPIRFGYKASAEQFAPRELLRFGVLAEEVGFDSVFISDHLQPWNHDGGHAPAALPWLGALGASTDRVLMGTSVLTPTFRYHPAVIAQAFGTLGSLYPGRVILGVGTGEALNEATLGIPWPEPPERFARLKEALGLIDELWSRDRVTFEGEYYRTVDATIYDKPETPVPVYIGAAGPAATRLAGRIADGFITTSGKKRELYTDTLLPALAEGLEKASRTADDIDTLIEVKVSFDHDHERAMQDTRFWAPLALSPEEKMGVEDPIEMQKLADALPIERAASRFIVSTDPDEHVARITEYLDMGFKHLVFHGPGHDQERFLRTYGEEILPRLRALK</sequence>
<feature type="binding site" evidence="3">
    <location>
        <begin position="179"/>
        <end position="180"/>
    </location>
    <ligand>
        <name>coenzyme F420-(gamma-Glu)n</name>
        <dbReference type="ChEBI" id="CHEBI:133980"/>
    </ligand>
</feature>
<dbReference type="RefSeq" id="WP_322134853.1">
    <property type="nucleotide sequence ID" value="NZ_CP085036.1"/>
</dbReference>
<dbReference type="InterPro" id="IPR019945">
    <property type="entry name" value="F420_G6P_DH-rel"/>
</dbReference>
<dbReference type="InterPro" id="IPR036661">
    <property type="entry name" value="Luciferase-like_sf"/>
</dbReference>
<proteinExistence type="inferred from homology"/>
<evidence type="ECO:0000313" key="6">
    <source>
        <dbReference type="Proteomes" id="UP001160142"/>
    </source>
</evidence>
<feature type="binding site" evidence="3">
    <location>
        <begin position="108"/>
        <end position="109"/>
    </location>
    <ligand>
        <name>coenzyme F420-(gamma-Glu)n</name>
        <dbReference type="ChEBI" id="CHEBI:133980"/>
    </ligand>
</feature>
<dbReference type="HAMAP" id="MF_02123">
    <property type="entry name" value="F420_G6P_DH"/>
    <property type="match status" value="1"/>
</dbReference>
<comment type="similarity">
    <text evidence="3">Belongs to the F420-dependent glucose-6-phosphate dehydrogenase family.</text>
</comment>
<dbReference type="SUPFAM" id="SSF51679">
    <property type="entry name" value="Bacterial luciferase-like"/>
    <property type="match status" value="1"/>
</dbReference>
<keyword evidence="2 3" id="KW-0119">Carbohydrate metabolism</keyword>
<feature type="binding site" evidence="3">
    <location>
        <position position="40"/>
    </location>
    <ligand>
        <name>coenzyme F420-(gamma-Glu)n</name>
        <dbReference type="ChEBI" id="CHEBI:133980"/>
    </ligand>
</feature>
<feature type="binding site" evidence="3">
    <location>
        <position position="194"/>
    </location>
    <ligand>
        <name>substrate</name>
    </ligand>
</feature>
<dbReference type="InterPro" id="IPR019944">
    <property type="entry name" value="F420-dep_G6P_DH"/>
</dbReference>
<dbReference type="PANTHER" id="PTHR43244:SF1">
    <property type="entry name" value="5,10-METHYLENETETRAHYDROMETHANOPTERIN REDUCTASE"/>
    <property type="match status" value="1"/>
</dbReference>
<dbReference type="CDD" id="cd01097">
    <property type="entry name" value="Tetrahydromethanopterin_reductase"/>
    <property type="match status" value="1"/>
</dbReference>
<dbReference type="GO" id="GO:0052749">
    <property type="term" value="F:glucose-6-phosphate dehydrogenase (coenzyme F420) activity"/>
    <property type="evidence" value="ECO:0007669"/>
    <property type="project" value="UniProtKB-EC"/>
</dbReference>
<evidence type="ECO:0000256" key="2">
    <source>
        <dbReference type="ARBA" id="ARBA00023277"/>
    </source>
</evidence>
<dbReference type="EMBL" id="JARXVQ010000001">
    <property type="protein sequence ID" value="MDH6182578.1"/>
    <property type="molecule type" value="Genomic_DNA"/>
</dbReference>
<comment type="catalytic activity">
    <reaction evidence="3">
        <text>oxidized coenzyme F420-(gamma-L-Glu)(n) + D-glucose 6-phosphate + H(+) = 6-phospho-D-glucono-1,5-lactone + reduced coenzyme F420-(gamma-L-Glu)(n)</text>
        <dbReference type="Rhea" id="RHEA:27294"/>
        <dbReference type="Rhea" id="RHEA-COMP:12939"/>
        <dbReference type="Rhea" id="RHEA-COMP:14378"/>
        <dbReference type="ChEBI" id="CHEBI:15378"/>
        <dbReference type="ChEBI" id="CHEBI:57955"/>
        <dbReference type="ChEBI" id="CHEBI:61548"/>
        <dbReference type="ChEBI" id="CHEBI:133980"/>
        <dbReference type="ChEBI" id="CHEBI:139511"/>
        <dbReference type="EC" id="1.1.98.2"/>
    </reaction>
</comment>
<feature type="binding site" evidence="3">
    <location>
        <position position="282"/>
    </location>
    <ligand>
        <name>substrate</name>
    </ligand>
</feature>
<dbReference type="Proteomes" id="UP001160142">
    <property type="component" value="Unassembled WGS sequence"/>
</dbReference>
<gene>
    <name evidence="3" type="primary">fgd</name>
    <name evidence="5" type="ORF">M2152_002760</name>
</gene>
<keyword evidence="1 3" id="KW-0560">Oxidoreductase</keyword>
<dbReference type="PANTHER" id="PTHR43244">
    <property type="match status" value="1"/>
</dbReference>
<comment type="subunit">
    <text evidence="3">Homodimer.</text>
</comment>
<evidence type="ECO:0000256" key="1">
    <source>
        <dbReference type="ARBA" id="ARBA00023002"/>
    </source>
</evidence>
<feature type="domain" description="Luciferase-like" evidence="4">
    <location>
        <begin position="4"/>
        <end position="305"/>
    </location>
</feature>
<keyword evidence="6" id="KW-1185">Reference proteome</keyword>
<dbReference type="InterPro" id="IPR011251">
    <property type="entry name" value="Luciferase-like_dom"/>
</dbReference>
<organism evidence="5 6">
    <name type="scientific">Antiquaquibacter oligotrophicus</name>
    <dbReference type="NCBI Taxonomy" id="2880260"/>
    <lineage>
        <taxon>Bacteria</taxon>
        <taxon>Bacillati</taxon>
        <taxon>Actinomycetota</taxon>
        <taxon>Actinomycetes</taxon>
        <taxon>Micrococcales</taxon>
        <taxon>Microbacteriaceae</taxon>
        <taxon>Antiquaquibacter</taxon>
    </lineage>
</organism>
<feature type="active site" description="Proton donor" evidence="3">
    <location>
        <position position="41"/>
    </location>
</feature>
<feature type="binding site" evidence="3">
    <location>
        <position position="113"/>
    </location>
    <ligand>
        <name>coenzyme F420-(gamma-Glu)n</name>
        <dbReference type="ChEBI" id="CHEBI:133980"/>
    </ligand>
</feature>
<evidence type="ECO:0000313" key="5">
    <source>
        <dbReference type="EMBL" id="MDH6182578.1"/>
    </source>
</evidence>
<feature type="binding site" evidence="3">
    <location>
        <position position="258"/>
    </location>
    <ligand>
        <name>substrate</name>
    </ligand>
</feature>